<dbReference type="EMBL" id="NIDE01000006">
    <property type="protein sequence ID" value="OWK41276.1"/>
    <property type="molecule type" value="Genomic_DNA"/>
</dbReference>
<sequence>MIRTDSPYGFRVVGPVTEGRRLVDAAAAFSAHCAADPRSQPDAEAYLSAFHYGPDFQQLLRERGSPKGFAGPCWSPWLWFDLDHPGDLEAALSDARKLAGFVLDRYRQLDEDDLLAFFSGAKGFHLGLPLTHNPPPSPMFHRTARQLAERLAAGAGVRIDTSVYDRVRCFRAPNSRHPRTGYHKRRVSHAELMNLSVARVTELAREPLPFDLPRIGELSSELEADWEDAAAAGRERTVMAGSDHPGRLQRATIDFLHSGAEEGERHPRLFRAAADMAELAAVRGIDALIRALLTEPALDTGLPPGEVDRQIGCGIDHGRRVATGAGGAA</sequence>
<dbReference type="Gene3D" id="3.90.920.10">
    <property type="entry name" value="DNA primase, PRIM domain"/>
    <property type="match status" value="1"/>
</dbReference>
<reference evidence="2" key="1">
    <citation type="submission" date="2017-06" db="EMBL/GenBank/DDBJ databases">
        <title>Genome analysis of Fimbriiglobus ruber SP5, the first member of the order Planctomycetales with confirmed chitinolytic capability.</title>
        <authorList>
            <person name="Ravin N.V."/>
            <person name="Rakitin A.L."/>
            <person name="Ivanova A.A."/>
            <person name="Beletsky A.V."/>
            <person name="Kulichevskaya I.S."/>
            <person name="Mardanov A.V."/>
            <person name="Dedysh S.N."/>
        </authorList>
    </citation>
    <scope>NUCLEOTIDE SEQUENCE [LARGE SCALE GENOMIC DNA]</scope>
    <source>
        <strain evidence="2">SP5</strain>
    </source>
</reference>
<proteinExistence type="predicted"/>
<protein>
    <submittedName>
        <fullName evidence="1">Phage protein</fullName>
    </submittedName>
</protein>
<keyword evidence="2" id="KW-1185">Reference proteome</keyword>
<dbReference type="RefSeq" id="WP_088255740.1">
    <property type="nucleotide sequence ID" value="NZ_NIDE01000006.1"/>
</dbReference>
<dbReference type="OrthoDB" id="268750at2"/>
<evidence type="ECO:0000313" key="2">
    <source>
        <dbReference type="Proteomes" id="UP000214646"/>
    </source>
</evidence>
<organism evidence="1 2">
    <name type="scientific">Fimbriiglobus ruber</name>
    <dbReference type="NCBI Taxonomy" id="1908690"/>
    <lineage>
        <taxon>Bacteria</taxon>
        <taxon>Pseudomonadati</taxon>
        <taxon>Planctomycetota</taxon>
        <taxon>Planctomycetia</taxon>
        <taxon>Gemmatales</taxon>
        <taxon>Gemmataceae</taxon>
        <taxon>Fimbriiglobus</taxon>
    </lineage>
</organism>
<dbReference type="AlphaFoldDB" id="A0A225DUJ7"/>
<gene>
    <name evidence="1" type="ORF">FRUB_04639</name>
</gene>
<dbReference type="SUPFAM" id="SSF56747">
    <property type="entry name" value="Prim-pol domain"/>
    <property type="match status" value="1"/>
</dbReference>
<dbReference type="Proteomes" id="UP000214646">
    <property type="component" value="Unassembled WGS sequence"/>
</dbReference>
<comment type="caution">
    <text evidence="1">The sequence shown here is derived from an EMBL/GenBank/DDBJ whole genome shotgun (WGS) entry which is preliminary data.</text>
</comment>
<name>A0A225DUJ7_9BACT</name>
<evidence type="ECO:0000313" key="1">
    <source>
        <dbReference type="EMBL" id="OWK41276.1"/>
    </source>
</evidence>
<accession>A0A225DUJ7</accession>